<name>A0A428ZF93_KIBAR</name>
<comment type="caution">
    <text evidence="1">The sequence shown here is derived from an EMBL/GenBank/DDBJ whole genome shotgun (WGS) entry which is preliminary data.</text>
</comment>
<dbReference type="Proteomes" id="UP000287547">
    <property type="component" value="Unassembled WGS sequence"/>
</dbReference>
<protein>
    <submittedName>
        <fullName evidence="1">Uncharacterized protein</fullName>
    </submittedName>
</protein>
<dbReference type="AlphaFoldDB" id="A0A428ZF93"/>
<sequence>MPTSFWLETAPRPEDRAVRIQFTIDPFVSDPVDHIEVQRHGDHLGIRVWIRQDTGGGTRSAIGGMNTTTVHLDEPVGQATIVDLSARPPEPG</sequence>
<dbReference type="EMBL" id="QHKI01000008">
    <property type="protein sequence ID" value="RSM86640.1"/>
    <property type="molecule type" value="Genomic_DNA"/>
</dbReference>
<gene>
    <name evidence="1" type="ORF">DMH04_13445</name>
</gene>
<accession>A0A428ZF93</accession>
<reference evidence="1 2" key="1">
    <citation type="submission" date="2018-05" db="EMBL/GenBank/DDBJ databases">
        <title>Evolution of GPA BGCs.</title>
        <authorList>
            <person name="Waglechner N."/>
            <person name="Wright G.D."/>
        </authorList>
    </citation>
    <scope>NUCLEOTIDE SEQUENCE [LARGE SCALE GENOMIC DNA]</scope>
    <source>
        <strain evidence="1 2">A82846</strain>
    </source>
</reference>
<evidence type="ECO:0000313" key="2">
    <source>
        <dbReference type="Proteomes" id="UP000287547"/>
    </source>
</evidence>
<evidence type="ECO:0000313" key="1">
    <source>
        <dbReference type="EMBL" id="RSM86640.1"/>
    </source>
</evidence>
<organism evidence="1 2">
    <name type="scientific">Kibdelosporangium aridum</name>
    <dbReference type="NCBI Taxonomy" id="2030"/>
    <lineage>
        <taxon>Bacteria</taxon>
        <taxon>Bacillati</taxon>
        <taxon>Actinomycetota</taxon>
        <taxon>Actinomycetes</taxon>
        <taxon>Pseudonocardiales</taxon>
        <taxon>Pseudonocardiaceae</taxon>
        <taxon>Kibdelosporangium</taxon>
    </lineage>
</organism>
<proteinExistence type="predicted"/>